<name>A0A811BSM2_9VIRU</name>
<keyword evidence="1" id="KW-0812">Transmembrane</keyword>
<evidence type="ECO:0000313" key="3">
    <source>
        <dbReference type="Proteomes" id="UP001253637"/>
    </source>
</evidence>
<proteinExistence type="predicted"/>
<sequence>MCAVAVWLCASCSSFALVGLLPPLVFFFGAGVRAIAALSWAVSFSLFLFFKLLSRDRGFVWRQAARALALRLLAATGGRETCCAIGFRDPAPCLFL</sequence>
<organism evidence="2 3">
    <name type="scientific">Pandoravirus japonicus</name>
    <dbReference type="NCBI Taxonomy" id="2823154"/>
    <lineage>
        <taxon>Viruses</taxon>
        <taxon>Pandoravirus</taxon>
    </lineage>
</organism>
<evidence type="ECO:0000256" key="1">
    <source>
        <dbReference type="SAM" id="Phobius"/>
    </source>
</evidence>
<keyword evidence="1" id="KW-1133">Transmembrane helix</keyword>
<feature type="transmembrane region" description="Helical" evidence="1">
    <location>
        <begin position="26"/>
        <end position="50"/>
    </location>
</feature>
<dbReference type="Proteomes" id="UP001253637">
    <property type="component" value="Segment"/>
</dbReference>
<accession>A0A811BSM2</accession>
<dbReference type="EMBL" id="LC625835">
    <property type="protein sequence ID" value="BCU03391.1"/>
    <property type="molecule type" value="Genomic_DNA"/>
</dbReference>
<keyword evidence="1" id="KW-0472">Membrane</keyword>
<protein>
    <submittedName>
        <fullName evidence="2">Uncharacterized protein</fullName>
    </submittedName>
</protein>
<reference evidence="2" key="1">
    <citation type="submission" date="2021-04" db="EMBL/GenBank/DDBJ databases">
        <title>Draft Genome Sequence of Pandoravirus japonicus, Isolated from the Sabaishi River of Niigata, Japan.</title>
        <authorList>
            <person name="Hosokawa N."/>
            <person name="Takahashi H."/>
            <person name="Aoki K."/>
            <person name="Takemura M."/>
        </authorList>
    </citation>
    <scope>NUCLEOTIDE SEQUENCE</scope>
</reference>
<evidence type="ECO:0000313" key="2">
    <source>
        <dbReference type="EMBL" id="BCU03391.1"/>
    </source>
</evidence>